<dbReference type="EMBL" id="CM001886">
    <property type="protein sequence ID" value="EOY14779.1"/>
    <property type="molecule type" value="Genomic_DNA"/>
</dbReference>
<evidence type="ECO:0000313" key="2">
    <source>
        <dbReference type="Proteomes" id="UP000026915"/>
    </source>
</evidence>
<keyword evidence="2" id="KW-1185">Reference proteome</keyword>
<protein>
    <submittedName>
        <fullName evidence="1">Uncharacterized protein isoform 1</fullName>
    </submittedName>
</protein>
<dbReference type="Gramene" id="EOY14780">
    <property type="protein sequence ID" value="EOY14780"/>
    <property type="gene ID" value="TCM_034052"/>
</dbReference>
<dbReference type="AlphaFoldDB" id="A0A061FJW6"/>
<dbReference type="EMBL" id="CM001886">
    <property type="protein sequence ID" value="EOY14780.1"/>
    <property type="molecule type" value="Genomic_DNA"/>
</dbReference>
<name>A0A061FJW6_THECC</name>
<dbReference type="HOGENOM" id="CLU_2563046_0_0_1"/>
<accession>A0A061FJW6</accession>
<sequence>MIGIGNRTCGICHNPSVNLKGRHFIGKCSCDIIVQKGISIIGRKSQVYQLWSGKSTLRSNKHSANFFGLSKRTSFLVVNCLI</sequence>
<organism evidence="1 2">
    <name type="scientific">Theobroma cacao</name>
    <name type="common">Cacao</name>
    <name type="synonym">Cocoa</name>
    <dbReference type="NCBI Taxonomy" id="3641"/>
    <lineage>
        <taxon>Eukaryota</taxon>
        <taxon>Viridiplantae</taxon>
        <taxon>Streptophyta</taxon>
        <taxon>Embryophyta</taxon>
        <taxon>Tracheophyta</taxon>
        <taxon>Spermatophyta</taxon>
        <taxon>Magnoliopsida</taxon>
        <taxon>eudicotyledons</taxon>
        <taxon>Gunneridae</taxon>
        <taxon>Pentapetalae</taxon>
        <taxon>rosids</taxon>
        <taxon>malvids</taxon>
        <taxon>Malvales</taxon>
        <taxon>Malvaceae</taxon>
        <taxon>Byttnerioideae</taxon>
        <taxon>Theobroma</taxon>
    </lineage>
</organism>
<evidence type="ECO:0000313" key="1">
    <source>
        <dbReference type="EMBL" id="EOY14779.1"/>
    </source>
</evidence>
<dbReference type="InParanoid" id="A0A061FJW6"/>
<dbReference type="Gramene" id="EOY14779">
    <property type="protein sequence ID" value="EOY14779"/>
    <property type="gene ID" value="TCM_034052"/>
</dbReference>
<dbReference type="Proteomes" id="UP000026915">
    <property type="component" value="Chromosome 8"/>
</dbReference>
<reference evidence="1 2" key="1">
    <citation type="journal article" date="2013" name="Genome Biol.">
        <title>The genome sequence of the most widely cultivated cacao type and its use to identify candidate genes regulating pod color.</title>
        <authorList>
            <person name="Motamayor J.C."/>
            <person name="Mockaitis K."/>
            <person name="Schmutz J."/>
            <person name="Haiminen N."/>
            <person name="Iii D.L."/>
            <person name="Cornejo O."/>
            <person name="Findley S.D."/>
            <person name="Zheng P."/>
            <person name="Utro F."/>
            <person name="Royaert S."/>
            <person name="Saski C."/>
            <person name="Jenkins J."/>
            <person name="Podicheti R."/>
            <person name="Zhao M."/>
            <person name="Scheffler B.E."/>
            <person name="Stack J.C."/>
            <person name="Feltus F.A."/>
            <person name="Mustiga G.M."/>
            <person name="Amores F."/>
            <person name="Phillips W."/>
            <person name="Marelli J.P."/>
            <person name="May G.D."/>
            <person name="Shapiro H."/>
            <person name="Ma J."/>
            <person name="Bustamante C.D."/>
            <person name="Schnell R.J."/>
            <person name="Main D."/>
            <person name="Gilbert D."/>
            <person name="Parida L."/>
            <person name="Kuhn D.N."/>
        </authorList>
    </citation>
    <scope>NUCLEOTIDE SEQUENCE [LARGE SCALE GENOMIC DNA]</scope>
    <source>
        <strain evidence="2">cv. Matina 1-6</strain>
    </source>
</reference>
<gene>
    <name evidence="1" type="ORF">TCM_034052</name>
</gene>
<proteinExistence type="predicted"/>